<evidence type="ECO:0000256" key="3">
    <source>
        <dbReference type="ARBA" id="ARBA00022884"/>
    </source>
</evidence>
<feature type="domain" description="RRM" evidence="8">
    <location>
        <begin position="414"/>
        <end position="522"/>
    </location>
</feature>
<evidence type="ECO:0000259" key="8">
    <source>
        <dbReference type="PROSITE" id="PS50102"/>
    </source>
</evidence>
<dbReference type="SUPFAM" id="SSF54928">
    <property type="entry name" value="RNA-binding domain, RBD"/>
    <property type="match status" value="2"/>
</dbReference>
<evidence type="ECO:0000256" key="5">
    <source>
        <dbReference type="PROSITE-ProRule" id="PRU00176"/>
    </source>
</evidence>
<evidence type="ECO:0000256" key="2">
    <source>
        <dbReference type="ARBA" id="ARBA00022737"/>
    </source>
</evidence>
<evidence type="ECO:0000313" key="10">
    <source>
        <dbReference type="Proteomes" id="UP000053097"/>
    </source>
</evidence>
<dbReference type="Gene3D" id="3.30.70.330">
    <property type="match status" value="3"/>
</dbReference>
<keyword evidence="4" id="KW-0539">Nucleus</keyword>
<sequence length="662" mass="76705">MKEKDIVRKQRRRKILKKMKQKKRAKIVIRNLAFKITEDNLKEHFSQYGEIEEIKILTKPDGKPTGVAFLQFNLVQSAAKAIHHANMKPLLDRAMVVDWAVPKNKFSQNGADVKSEMKTESIDENEHYISEVKIDNDEIESDLDAEADSKEVTMESRKADDESDDEEAEIKDESEDTDNDESKNNGEDEKDDEPDEEEVEIKDESEDTDNDERNNDDEANDDDDDDDDDDDKDNINITINQSIKEEKDEYNRSNTKHPRRISNDVSEGKTVFLKNLPFSVKNDELKEYMKQFGPVDYALVCIDPLTEYSRGTAFVKFQHVQDAEKCLASNELRLRDQIIEVHRALHRNEVLNKKSLKEQRIKDTRNLYLIKEGVVLAGSPAAVSVSVSDMEKRLKLEQWKSQMLRNLNMFVSRVRLAVHNLPPDLDDAKLRQICKNHSGPKAVIKEARVMRDLKNVDATGKGKSKEYGFVAFTTHEDALKALRSLNNNPNIFSKTRRPILGFSIENRILVNAKERRIQKSRDRNPLWSGNNNKRKREDAKEEKVPIKRLKARKSDNSDEKPYAGITGNLGQDRLRSNYNLKSQAQLHMQTVKKQKKVNKMTKELKTLKKEKAKRRQENMPVKQKKKFDEDDANFNKLLNNYRSKLKGINLKKSKWYESTSQS</sequence>
<feature type="region of interest" description="Disordered" evidence="7">
    <location>
        <begin position="516"/>
        <end position="545"/>
    </location>
</feature>
<feature type="domain" description="RRM" evidence="8">
    <location>
        <begin position="25"/>
        <end position="102"/>
    </location>
</feature>
<evidence type="ECO:0000256" key="4">
    <source>
        <dbReference type="ARBA" id="ARBA00023242"/>
    </source>
</evidence>
<feature type="compositionally biased region" description="Acidic residues" evidence="7">
    <location>
        <begin position="188"/>
        <end position="232"/>
    </location>
</feature>
<name>A0A026WWC7_OOCBI</name>
<organism evidence="9 10">
    <name type="scientific">Ooceraea biroi</name>
    <name type="common">Clonal raider ant</name>
    <name type="synonym">Cerapachys biroi</name>
    <dbReference type="NCBI Taxonomy" id="2015173"/>
    <lineage>
        <taxon>Eukaryota</taxon>
        <taxon>Metazoa</taxon>
        <taxon>Ecdysozoa</taxon>
        <taxon>Arthropoda</taxon>
        <taxon>Hexapoda</taxon>
        <taxon>Insecta</taxon>
        <taxon>Pterygota</taxon>
        <taxon>Neoptera</taxon>
        <taxon>Endopterygota</taxon>
        <taxon>Hymenoptera</taxon>
        <taxon>Apocrita</taxon>
        <taxon>Aculeata</taxon>
        <taxon>Formicoidea</taxon>
        <taxon>Formicidae</taxon>
        <taxon>Dorylinae</taxon>
        <taxon>Ooceraea</taxon>
    </lineage>
</organism>
<dbReference type="InterPro" id="IPR035979">
    <property type="entry name" value="RBD_domain_sf"/>
</dbReference>
<keyword evidence="10" id="KW-1185">Reference proteome</keyword>
<feature type="compositionally biased region" description="Basic and acidic residues" evidence="7">
    <location>
        <begin position="147"/>
        <end position="160"/>
    </location>
</feature>
<keyword evidence="6" id="KW-0175">Coiled coil</keyword>
<comment type="subcellular location">
    <subcellularLocation>
        <location evidence="1">Nucleus</location>
    </subcellularLocation>
</comment>
<feature type="compositionally biased region" description="Acidic residues" evidence="7">
    <location>
        <begin position="137"/>
        <end position="146"/>
    </location>
</feature>
<dbReference type="PROSITE" id="PS50102">
    <property type="entry name" value="RRM"/>
    <property type="match status" value="3"/>
</dbReference>
<dbReference type="EMBL" id="KK107085">
    <property type="protein sequence ID" value="EZA60041.1"/>
    <property type="molecule type" value="Genomic_DNA"/>
</dbReference>
<evidence type="ECO:0000256" key="1">
    <source>
        <dbReference type="ARBA" id="ARBA00004123"/>
    </source>
</evidence>
<dbReference type="InterPro" id="IPR012677">
    <property type="entry name" value="Nucleotide-bd_a/b_plait_sf"/>
</dbReference>
<feature type="domain" description="RRM" evidence="8">
    <location>
        <begin position="269"/>
        <end position="346"/>
    </location>
</feature>
<dbReference type="Pfam" id="PF00076">
    <property type="entry name" value="RRM_1"/>
    <property type="match status" value="3"/>
</dbReference>
<dbReference type="Proteomes" id="UP000053097">
    <property type="component" value="Unassembled WGS sequence"/>
</dbReference>
<dbReference type="PANTHER" id="PTHR48039:SF5">
    <property type="entry name" value="RNA-BINDING PROTEIN 28"/>
    <property type="match status" value="1"/>
</dbReference>
<evidence type="ECO:0000256" key="6">
    <source>
        <dbReference type="SAM" id="Coils"/>
    </source>
</evidence>
<dbReference type="OrthoDB" id="3945418at2759"/>
<feature type="compositionally biased region" description="Acidic residues" evidence="7">
    <location>
        <begin position="161"/>
        <end position="179"/>
    </location>
</feature>
<dbReference type="GO" id="GO:0005730">
    <property type="term" value="C:nucleolus"/>
    <property type="evidence" value="ECO:0007669"/>
    <property type="project" value="TreeGrafter"/>
</dbReference>
<keyword evidence="3 5" id="KW-0694">RNA-binding</keyword>
<dbReference type="FunFam" id="3.30.70.330:FF:000182">
    <property type="entry name" value="RNA-binding motif protein 28"/>
    <property type="match status" value="1"/>
</dbReference>
<dbReference type="OMA" id="FTHRHAL"/>
<feature type="compositionally biased region" description="Basic and acidic residues" evidence="7">
    <location>
        <begin position="535"/>
        <end position="545"/>
    </location>
</feature>
<gene>
    <name evidence="9" type="ORF">X777_15323</name>
</gene>
<dbReference type="STRING" id="2015173.A0A026WWC7"/>
<reference evidence="9 10" key="1">
    <citation type="journal article" date="2014" name="Curr. Biol.">
        <title>The genome of the clonal raider ant Cerapachys biroi.</title>
        <authorList>
            <person name="Oxley P.R."/>
            <person name="Ji L."/>
            <person name="Fetter-Pruneda I."/>
            <person name="McKenzie S.K."/>
            <person name="Li C."/>
            <person name="Hu H."/>
            <person name="Zhang G."/>
            <person name="Kronauer D.J."/>
        </authorList>
    </citation>
    <scope>NUCLEOTIDE SEQUENCE [LARGE SCALE GENOMIC DNA]</scope>
</reference>
<dbReference type="AlphaFoldDB" id="A0A026WWC7"/>
<proteinExistence type="predicted"/>
<dbReference type="InterPro" id="IPR000504">
    <property type="entry name" value="RRM_dom"/>
</dbReference>
<dbReference type="InterPro" id="IPR051945">
    <property type="entry name" value="RRM_MRD1_RNA_proc_ribogen"/>
</dbReference>
<protein>
    <submittedName>
        <fullName evidence="9">RNA-binding protein</fullName>
    </submittedName>
</protein>
<dbReference type="SMART" id="SM00360">
    <property type="entry name" value="RRM"/>
    <property type="match status" value="3"/>
</dbReference>
<feature type="region of interest" description="Disordered" evidence="7">
    <location>
        <begin position="131"/>
        <end position="262"/>
    </location>
</feature>
<accession>A0A026WWC7</accession>
<evidence type="ECO:0000313" key="9">
    <source>
        <dbReference type="EMBL" id="EZA60041.1"/>
    </source>
</evidence>
<feature type="coiled-coil region" evidence="6">
    <location>
        <begin position="590"/>
        <end position="617"/>
    </location>
</feature>
<dbReference type="PANTHER" id="PTHR48039">
    <property type="entry name" value="RNA-BINDING MOTIF PROTEIN 14B"/>
    <property type="match status" value="1"/>
</dbReference>
<keyword evidence="2" id="KW-0677">Repeat</keyword>
<dbReference type="CDD" id="cd12416">
    <property type="entry name" value="RRM4_RBM28_like"/>
    <property type="match status" value="1"/>
</dbReference>
<evidence type="ECO:0000256" key="7">
    <source>
        <dbReference type="SAM" id="MobiDB-lite"/>
    </source>
</evidence>
<dbReference type="GO" id="GO:0003729">
    <property type="term" value="F:mRNA binding"/>
    <property type="evidence" value="ECO:0007669"/>
    <property type="project" value="TreeGrafter"/>
</dbReference>